<dbReference type="SUPFAM" id="SSF47413">
    <property type="entry name" value="lambda repressor-like DNA-binding domains"/>
    <property type="match status" value="1"/>
</dbReference>
<dbReference type="OrthoDB" id="9805309at2"/>
<gene>
    <name evidence="3" type="ORF">EZ242_02210</name>
</gene>
<proteinExistence type="predicted"/>
<dbReference type="RefSeq" id="WP_135283466.1">
    <property type="nucleotide sequence ID" value="NZ_SMLL01000001.1"/>
</dbReference>
<dbReference type="EMBL" id="SMLL01000001">
    <property type="protein sequence ID" value="TFZ04584.1"/>
    <property type="molecule type" value="Genomic_DNA"/>
</dbReference>
<dbReference type="GO" id="GO:0003677">
    <property type="term" value="F:DNA binding"/>
    <property type="evidence" value="ECO:0007669"/>
    <property type="project" value="InterPro"/>
</dbReference>
<evidence type="ECO:0000259" key="2">
    <source>
        <dbReference type="PROSITE" id="PS50943"/>
    </source>
</evidence>
<protein>
    <submittedName>
        <fullName evidence="3">XRE family transcriptional regulator</fullName>
    </submittedName>
</protein>
<evidence type="ECO:0000256" key="1">
    <source>
        <dbReference type="SAM" id="MobiDB-lite"/>
    </source>
</evidence>
<name>A0A4Z0C1A9_9BURK</name>
<evidence type="ECO:0000313" key="3">
    <source>
        <dbReference type="EMBL" id="TFZ04584.1"/>
    </source>
</evidence>
<evidence type="ECO:0000313" key="4">
    <source>
        <dbReference type="Proteomes" id="UP000297564"/>
    </source>
</evidence>
<feature type="domain" description="HTH cro/C1-type" evidence="2">
    <location>
        <begin position="25"/>
        <end position="67"/>
    </location>
</feature>
<feature type="region of interest" description="Disordered" evidence="1">
    <location>
        <begin position="74"/>
        <end position="99"/>
    </location>
</feature>
<dbReference type="Pfam" id="PF13443">
    <property type="entry name" value="HTH_26"/>
    <property type="match status" value="1"/>
</dbReference>
<dbReference type="InterPro" id="IPR010982">
    <property type="entry name" value="Lambda_DNA-bd_dom_sf"/>
</dbReference>
<dbReference type="InterPro" id="IPR001387">
    <property type="entry name" value="Cro/C1-type_HTH"/>
</dbReference>
<dbReference type="CDD" id="cd00093">
    <property type="entry name" value="HTH_XRE"/>
    <property type="match status" value="1"/>
</dbReference>
<accession>A0A4Z0C1A9</accession>
<sequence>MIRFHLTELILKKSVEVGRRIDIGEISEQTGIHRSTVSRVLNQPGANLTADNMSRLCKFFGCTLGELAEYVDDEATTRPSSSKQASKAKPGAGERRARR</sequence>
<reference evidence="3 4" key="1">
    <citation type="submission" date="2019-03" db="EMBL/GenBank/DDBJ databases">
        <title>Ramlibacter rhizophilus CCTCC AB2015357, whole genome shotgun sequence.</title>
        <authorList>
            <person name="Zhang X."/>
            <person name="Feng G."/>
            <person name="Zhu H."/>
        </authorList>
    </citation>
    <scope>NUCLEOTIDE SEQUENCE [LARGE SCALE GENOMIC DNA]</scope>
    <source>
        <strain evidence="3 4">CCTCC AB2015357</strain>
    </source>
</reference>
<dbReference type="PROSITE" id="PS50943">
    <property type="entry name" value="HTH_CROC1"/>
    <property type="match status" value="1"/>
</dbReference>
<dbReference type="Proteomes" id="UP000297564">
    <property type="component" value="Unassembled WGS sequence"/>
</dbReference>
<organism evidence="3 4">
    <name type="scientific">Ramlibacter rhizophilus</name>
    <dbReference type="NCBI Taxonomy" id="1781167"/>
    <lineage>
        <taxon>Bacteria</taxon>
        <taxon>Pseudomonadati</taxon>
        <taxon>Pseudomonadota</taxon>
        <taxon>Betaproteobacteria</taxon>
        <taxon>Burkholderiales</taxon>
        <taxon>Comamonadaceae</taxon>
        <taxon>Ramlibacter</taxon>
    </lineage>
</organism>
<dbReference type="Gene3D" id="1.10.260.40">
    <property type="entry name" value="lambda repressor-like DNA-binding domains"/>
    <property type="match status" value="1"/>
</dbReference>
<feature type="compositionally biased region" description="Low complexity" evidence="1">
    <location>
        <begin position="79"/>
        <end position="91"/>
    </location>
</feature>
<keyword evidence="4" id="KW-1185">Reference proteome</keyword>
<dbReference type="AlphaFoldDB" id="A0A4Z0C1A9"/>
<comment type="caution">
    <text evidence="3">The sequence shown here is derived from an EMBL/GenBank/DDBJ whole genome shotgun (WGS) entry which is preliminary data.</text>
</comment>